<dbReference type="AlphaFoldDB" id="X1S293"/>
<dbReference type="GO" id="GO:0051536">
    <property type="term" value="F:iron-sulfur cluster binding"/>
    <property type="evidence" value="ECO:0007669"/>
    <property type="project" value="InterPro"/>
</dbReference>
<sequence length="123" mass="14154">TIESTGGDMNYHLFGLERPNAFSWEEVAFCNAKLNGRRQFEDSLAICRFISERFDLVLDIYNIVTGENISIDDALFKGKRIVNTLRLFKIYHNGLTPELEEPSIRYKSIIKDGPLAVLRQRIS</sequence>
<dbReference type="GO" id="GO:0016625">
    <property type="term" value="F:oxidoreductase activity, acting on the aldehyde or oxo group of donors, iron-sulfur protein as acceptor"/>
    <property type="evidence" value="ECO:0007669"/>
    <property type="project" value="InterPro"/>
</dbReference>
<proteinExistence type="predicted"/>
<feature type="domain" description="Aldehyde ferredoxin oxidoreductase C-terminal" evidence="1">
    <location>
        <begin position="22"/>
        <end position="114"/>
    </location>
</feature>
<name>X1S293_9ZZZZ</name>
<feature type="non-terminal residue" evidence="2">
    <location>
        <position position="1"/>
    </location>
</feature>
<protein>
    <recommendedName>
        <fullName evidence="1">Aldehyde ferredoxin oxidoreductase C-terminal domain-containing protein</fullName>
    </recommendedName>
</protein>
<dbReference type="GO" id="GO:0009055">
    <property type="term" value="F:electron transfer activity"/>
    <property type="evidence" value="ECO:0007669"/>
    <property type="project" value="InterPro"/>
</dbReference>
<dbReference type="InterPro" id="IPR013985">
    <property type="entry name" value="Ald_Fedxn_OxRdtase_dom3"/>
</dbReference>
<comment type="caution">
    <text evidence="2">The sequence shown here is derived from an EMBL/GenBank/DDBJ whole genome shotgun (WGS) entry which is preliminary data.</text>
</comment>
<dbReference type="Gene3D" id="1.10.599.10">
    <property type="entry name" value="Aldehyde Ferredoxin Oxidoreductase Protein, subunit A, domain 3"/>
    <property type="match status" value="1"/>
</dbReference>
<dbReference type="InterPro" id="IPR036021">
    <property type="entry name" value="Tungsten_al_ferr_oxy-like_C"/>
</dbReference>
<dbReference type="EMBL" id="BARW01011403">
    <property type="protein sequence ID" value="GAI73296.1"/>
    <property type="molecule type" value="Genomic_DNA"/>
</dbReference>
<dbReference type="SUPFAM" id="SSF48310">
    <property type="entry name" value="Aldehyde ferredoxin oxidoreductase, C-terminal domains"/>
    <property type="match status" value="1"/>
</dbReference>
<accession>X1S293</accession>
<evidence type="ECO:0000259" key="1">
    <source>
        <dbReference type="Pfam" id="PF01314"/>
    </source>
</evidence>
<dbReference type="InterPro" id="IPR001203">
    <property type="entry name" value="OxRdtase_Ald_Fedxn_C"/>
</dbReference>
<gene>
    <name evidence="2" type="ORF">S12H4_22003</name>
</gene>
<dbReference type="Pfam" id="PF01314">
    <property type="entry name" value="AFOR_C"/>
    <property type="match status" value="1"/>
</dbReference>
<reference evidence="2" key="1">
    <citation type="journal article" date="2014" name="Front. Microbiol.">
        <title>High frequency of phylogenetically diverse reductive dehalogenase-homologous genes in deep subseafloor sedimentary metagenomes.</title>
        <authorList>
            <person name="Kawai M."/>
            <person name="Futagami T."/>
            <person name="Toyoda A."/>
            <person name="Takaki Y."/>
            <person name="Nishi S."/>
            <person name="Hori S."/>
            <person name="Arai W."/>
            <person name="Tsubouchi T."/>
            <person name="Morono Y."/>
            <person name="Uchiyama I."/>
            <person name="Ito T."/>
            <person name="Fujiyama A."/>
            <person name="Inagaki F."/>
            <person name="Takami H."/>
        </authorList>
    </citation>
    <scope>NUCLEOTIDE SEQUENCE</scope>
    <source>
        <strain evidence="2">Expedition CK06-06</strain>
    </source>
</reference>
<evidence type="ECO:0000313" key="2">
    <source>
        <dbReference type="EMBL" id="GAI73296.1"/>
    </source>
</evidence>
<organism evidence="2">
    <name type="scientific">marine sediment metagenome</name>
    <dbReference type="NCBI Taxonomy" id="412755"/>
    <lineage>
        <taxon>unclassified sequences</taxon>
        <taxon>metagenomes</taxon>
        <taxon>ecological metagenomes</taxon>
    </lineage>
</organism>